<dbReference type="Gene3D" id="2.180.10.10">
    <property type="entry name" value="RHS repeat-associated core"/>
    <property type="match status" value="3"/>
</dbReference>
<dbReference type="EMBL" id="CP002959">
    <property type="protein sequence ID" value="AFM13435.1"/>
    <property type="molecule type" value="Genomic_DNA"/>
</dbReference>
<dbReference type="SUPFAM" id="SSF51261">
    <property type="entry name" value="Duplicated hybrid motif"/>
    <property type="match status" value="1"/>
</dbReference>
<dbReference type="Gene3D" id="2.70.70.10">
    <property type="entry name" value="Glucose Permease (Domain IIA)"/>
    <property type="match status" value="1"/>
</dbReference>
<keyword evidence="3" id="KW-1185">Reference proteome</keyword>
<dbReference type="HOGENOM" id="CLU_245504_0_0_12"/>
<dbReference type="NCBIfam" id="TIGR03696">
    <property type="entry name" value="Rhs_assc_core"/>
    <property type="match status" value="1"/>
</dbReference>
<evidence type="ECO:0000313" key="3">
    <source>
        <dbReference type="Proteomes" id="UP000006048"/>
    </source>
</evidence>
<organism evidence="2 3">
    <name type="scientific">Turneriella parva (strain ATCC BAA-1111 / DSM 21527 / NCTC 11395 / H)</name>
    <name type="common">Leptospira parva</name>
    <dbReference type="NCBI Taxonomy" id="869212"/>
    <lineage>
        <taxon>Bacteria</taxon>
        <taxon>Pseudomonadati</taxon>
        <taxon>Spirochaetota</taxon>
        <taxon>Spirochaetia</taxon>
        <taxon>Leptospirales</taxon>
        <taxon>Leptospiraceae</taxon>
        <taxon>Turneriella</taxon>
    </lineage>
</organism>
<accession>I4B828</accession>
<dbReference type="InterPro" id="IPR016047">
    <property type="entry name" value="M23ase_b-sheet_dom"/>
</dbReference>
<dbReference type="InterPro" id="IPR022385">
    <property type="entry name" value="Rhs_assc_core"/>
</dbReference>
<dbReference type="PANTHER" id="PTHR32305">
    <property type="match status" value="1"/>
</dbReference>
<feature type="domain" description="M23ase beta-sheet core" evidence="1">
    <location>
        <begin position="1468"/>
        <end position="1562"/>
    </location>
</feature>
<dbReference type="KEGG" id="tpx:Turpa_2796"/>
<reference evidence="2 3" key="1">
    <citation type="submission" date="2012-06" db="EMBL/GenBank/DDBJ databases">
        <title>The complete chromosome of genome of Turneriella parva DSM 21527.</title>
        <authorList>
            <consortium name="US DOE Joint Genome Institute (JGI-PGF)"/>
            <person name="Lucas S."/>
            <person name="Han J."/>
            <person name="Lapidus A."/>
            <person name="Bruce D."/>
            <person name="Goodwin L."/>
            <person name="Pitluck S."/>
            <person name="Peters L."/>
            <person name="Kyrpides N."/>
            <person name="Mavromatis K."/>
            <person name="Ivanova N."/>
            <person name="Mikhailova N."/>
            <person name="Chertkov O."/>
            <person name="Detter J.C."/>
            <person name="Tapia R."/>
            <person name="Han C."/>
            <person name="Land M."/>
            <person name="Hauser L."/>
            <person name="Markowitz V."/>
            <person name="Cheng J.-F."/>
            <person name="Hugenholtz P."/>
            <person name="Woyke T."/>
            <person name="Wu D."/>
            <person name="Gronow S."/>
            <person name="Wellnitz S."/>
            <person name="Brambilla E."/>
            <person name="Klenk H.-P."/>
            <person name="Eisen J.A."/>
        </authorList>
    </citation>
    <scope>NUCLEOTIDE SEQUENCE [LARGE SCALE GENOMIC DNA]</scope>
    <source>
        <strain evidence="3">ATCC BAA-1111 / DSM 21527 / NCTC 11395 / H</strain>
    </source>
</reference>
<dbReference type="CDD" id="cd12797">
    <property type="entry name" value="M23_peptidase"/>
    <property type="match status" value="1"/>
</dbReference>
<protein>
    <submittedName>
        <fullName evidence="2">RHS repeat-associated core domain-containing protein</fullName>
    </submittedName>
</protein>
<gene>
    <name evidence="2" type="ordered locus">Turpa_2796</name>
</gene>
<name>I4B828_TURPD</name>
<dbReference type="STRING" id="869212.Turpa_2796"/>
<evidence type="ECO:0000259" key="1">
    <source>
        <dbReference type="Pfam" id="PF01551"/>
    </source>
</evidence>
<dbReference type="OrthoDB" id="311748at2"/>
<sequence>MNPFPGQFLLCLVIRRGDTVALITPFGVRIYEYYNGRVATGTVAERASLGFEKIKTTDVNSGNYSITTYRQDKPFQGMVTANRSYLANNTLLSEQIAATPQLWLCDETGCTHDVTNNPNPIQPKQIRQSGETGSLSYESGILTGGKFEQIFSQDAYGNPLKTKSRISANGAERSVYRFITYLNETSTTRAIGIPVSEKTCYTETECATGDNDFVSENKVYYDGGALGTIGDHHLVTKKEFFLPIALGTGVWGAEEFTYNFAGGILTKLDDHGVLTSIAYDTDYNQFPVSITKAHGGKSSTVTAAYDPRFGKRISETLVDDATVTATTFDATGFAFEIITQNGSTILARKTASHSMPGVSPIWGETCTHFGNGFTQTRCRRKFSDAMGRVYREEFPELVAGVETQMAIEYKYDNQGRQDRVSRPFDAASGSAVHWDTKTYDNYGRIIQTQSFDNKITSTTYQATGLPAGIVSCMIGTAIDGKQQKTCNNIFDQPAFTIQNFGTTEAIEATYIYDGRGRLVSVGAPQGVTTIGYVGISGLQAFIDDPVSGRTEYTYYAQSGQASFGQLATETSNGKVISLEYNAAFGRLSKITQNESVTTYTYDETDLAFGKNKLTTLTYSVDGYILQERYSHNANGDVVEMTRRFSHSTETLCADMNAMPCLQIYGTTADELGRTKSTIYPDGKITAFSYAGATDHVLGISHDGTTYATYSDYNYDVIAQVGRVTYGNGLRHTYGYQANTGLLSNVNIGKANEPAQMNLTYAYDTSYNIQSITDSVMPNLSVTYQYDGLNRLRKTTYGSGLMRDFRFDHDGAGNSRGNLLQKGNRRMTYAPGKTYPVSDELLNKSTGIWEVHQTMTWSAAGSLLTKGNFTYSYDSNQMMTKAVEGTTAETQFAYDHAGQRFLKKHTRDGVTIKTWYLGDAIELREKYVGVTSSNTIGILDSWQATKYIYGQDGKRIASITGNVQAGAIAATSSTLFALADSYSSSTSSGLAMKAYYTLYGIYAHEDFGRVLRIGLLSSLALALLLWLYFSGVSSAERVVHEFCRRVLATSMLIVFASVYCGQNSLPPGVTQEQINTLISDLYTGLPAGTVYYAHNHLGSGALATDMAGNEIFRIGYTEYGEIDLTNSGKWNPTTQILEQNMSDAEMMIVAVKFTGQEYDPETGFYYFNARYYSAELGVFTTSDTEFDSAGGFGFNRHMYVSGNPIIATDPSGHGWFSDLVNIVSTVINPVGALTTGAVGAVTRGAITKDWSLDSMKQGYAMANMTAAAVALGVMTGGAAFAAYGGVSGGLNAAIIGGMAGGAAGGFAGGAGNAWIGGASFGDGLMAGFVGGVTGALIGGLTAGVGYGLGQALGGGGSSSTALNQTCAQNPYFCASGPNGGSYPGAEIALTDVPIATGGSVVPSAGASTGGWGGAASTFFGGTSGVISGSLAGAGTIQTGYLGESKVLPKGRVTSPYGPRTHPVTGEKKKFHHGTDIYEPVGTPVRAVMLGRVYKVGYNSVRGNYIIINHLRGGQTRYLHLSKIYVKKGQLVHRNDIIGKSGRTGRVTGPHLHFELYLDGKNVNSENYKYGY</sequence>
<dbReference type="InterPro" id="IPR050708">
    <property type="entry name" value="T6SS_VgrG/RHS"/>
</dbReference>
<evidence type="ECO:0000313" key="2">
    <source>
        <dbReference type="EMBL" id="AFM13435.1"/>
    </source>
</evidence>
<dbReference type="InterPro" id="IPR011055">
    <property type="entry name" value="Dup_hybrid_motif"/>
</dbReference>
<dbReference type="MEROPS" id="M23.014"/>
<proteinExistence type="predicted"/>
<dbReference type="RefSeq" id="WP_014803937.1">
    <property type="nucleotide sequence ID" value="NC_018020.1"/>
</dbReference>
<dbReference type="Pfam" id="PF01551">
    <property type="entry name" value="Peptidase_M23"/>
    <property type="match status" value="1"/>
</dbReference>
<dbReference type="PANTHER" id="PTHR32305:SF15">
    <property type="entry name" value="PROTEIN RHSA-RELATED"/>
    <property type="match status" value="1"/>
</dbReference>
<dbReference type="Proteomes" id="UP000006048">
    <property type="component" value="Chromosome"/>
</dbReference>